<dbReference type="GO" id="GO:0016020">
    <property type="term" value="C:membrane"/>
    <property type="evidence" value="ECO:0007669"/>
    <property type="project" value="UniProtKB-SubCell"/>
</dbReference>
<evidence type="ECO:0000256" key="5">
    <source>
        <dbReference type="SAM" id="Phobius"/>
    </source>
</evidence>
<dbReference type="Gramene" id="EES12297">
    <property type="protein sequence ID" value="EES12297"/>
    <property type="gene ID" value="SORBI_3006G107900"/>
</dbReference>
<dbReference type="Pfam" id="PF04749">
    <property type="entry name" value="PLAC8"/>
    <property type="match status" value="1"/>
</dbReference>
<dbReference type="EMBL" id="CM027685">
    <property type="protein sequence ID" value="KAG0526133.1"/>
    <property type="molecule type" value="Genomic_DNA"/>
</dbReference>
<dbReference type="Proteomes" id="UP000807115">
    <property type="component" value="Chromosome 6"/>
</dbReference>
<evidence type="ECO:0000256" key="2">
    <source>
        <dbReference type="ARBA" id="ARBA00022692"/>
    </source>
</evidence>
<keyword evidence="2 5" id="KW-0812">Transmembrane</keyword>
<evidence type="ECO:0000256" key="4">
    <source>
        <dbReference type="ARBA" id="ARBA00023136"/>
    </source>
</evidence>
<comment type="caution">
    <text evidence="6">The sequence shown here is derived from an EMBL/GenBank/DDBJ whole genome shotgun (WGS) entry which is preliminary data.</text>
</comment>
<dbReference type="OMA" id="CCYTCWC"/>
<evidence type="ECO:0000256" key="1">
    <source>
        <dbReference type="ARBA" id="ARBA00004370"/>
    </source>
</evidence>
<evidence type="ECO:0000313" key="7">
    <source>
        <dbReference type="Proteomes" id="UP000807115"/>
    </source>
</evidence>
<feature type="transmembrane region" description="Helical" evidence="5">
    <location>
        <begin position="64"/>
        <end position="83"/>
    </location>
</feature>
<organism evidence="6 7">
    <name type="scientific">Sorghum bicolor</name>
    <name type="common">Sorghum</name>
    <name type="synonym">Sorghum vulgare</name>
    <dbReference type="NCBI Taxonomy" id="4558"/>
    <lineage>
        <taxon>Eukaryota</taxon>
        <taxon>Viridiplantae</taxon>
        <taxon>Streptophyta</taxon>
        <taxon>Embryophyta</taxon>
        <taxon>Tracheophyta</taxon>
        <taxon>Spermatophyta</taxon>
        <taxon>Magnoliopsida</taxon>
        <taxon>Liliopsida</taxon>
        <taxon>Poales</taxon>
        <taxon>Poaceae</taxon>
        <taxon>PACMAD clade</taxon>
        <taxon>Panicoideae</taxon>
        <taxon>Andropogonodae</taxon>
        <taxon>Andropogoneae</taxon>
        <taxon>Sorghinae</taxon>
        <taxon>Sorghum</taxon>
    </lineage>
</organism>
<evidence type="ECO:0000256" key="3">
    <source>
        <dbReference type="ARBA" id="ARBA00022989"/>
    </source>
</evidence>
<proteinExistence type="predicted"/>
<gene>
    <name evidence="6" type="ORF">BDA96_06G119300</name>
</gene>
<accession>A0A921QPY7</accession>
<dbReference type="InterPro" id="IPR006461">
    <property type="entry name" value="PLAC_motif_containing"/>
</dbReference>
<reference evidence="6" key="1">
    <citation type="journal article" date="2019" name="BMC Genomics">
        <title>A new reference genome for Sorghum bicolor reveals high levels of sequence similarity between sweet and grain genotypes: implications for the genetics of sugar metabolism.</title>
        <authorList>
            <person name="Cooper E.A."/>
            <person name="Brenton Z.W."/>
            <person name="Flinn B.S."/>
            <person name="Jenkins J."/>
            <person name="Shu S."/>
            <person name="Flowers D."/>
            <person name="Luo F."/>
            <person name="Wang Y."/>
            <person name="Xia P."/>
            <person name="Barry K."/>
            <person name="Daum C."/>
            <person name="Lipzen A."/>
            <person name="Yoshinaga Y."/>
            <person name="Schmutz J."/>
            <person name="Saski C."/>
            <person name="Vermerris W."/>
            <person name="Kresovich S."/>
        </authorList>
    </citation>
    <scope>NUCLEOTIDE SEQUENCE</scope>
</reference>
<name>A0A921QPY7_SORBI</name>
<keyword evidence="3 5" id="KW-1133">Transmembrane helix</keyword>
<evidence type="ECO:0000313" key="6">
    <source>
        <dbReference type="EMBL" id="KAG0526133.1"/>
    </source>
</evidence>
<dbReference type="OrthoDB" id="1045822at2759"/>
<comment type="subcellular location">
    <subcellularLocation>
        <location evidence="1">Membrane</location>
    </subcellularLocation>
</comment>
<sequence length="154" mass="16231">MANNAAFGVQGNAAAAGAWSSGLCDCFDDVGGCCLTFFCPCVTFGRIAHIVDQGGSSCCVSGSLYMLLASVTGLGACLYSCIYRSKLRSQYGLTEKPCADCCVHLCCEACALCQEYRELKARGFDMSAGWQDNMERMGKGAVTAPPQPNPGMSR</sequence>
<reference evidence="6" key="2">
    <citation type="submission" date="2020-10" db="EMBL/GenBank/DDBJ databases">
        <authorList>
            <person name="Cooper E.A."/>
            <person name="Brenton Z.W."/>
            <person name="Flinn B.S."/>
            <person name="Jenkins J."/>
            <person name="Shu S."/>
            <person name="Flowers D."/>
            <person name="Luo F."/>
            <person name="Wang Y."/>
            <person name="Xia P."/>
            <person name="Barry K."/>
            <person name="Daum C."/>
            <person name="Lipzen A."/>
            <person name="Yoshinaga Y."/>
            <person name="Schmutz J."/>
            <person name="Saski C."/>
            <person name="Vermerris W."/>
            <person name="Kresovich S."/>
        </authorList>
    </citation>
    <scope>NUCLEOTIDE SEQUENCE</scope>
</reference>
<keyword evidence="4 5" id="KW-0472">Membrane</keyword>
<dbReference type="NCBIfam" id="TIGR01571">
    <property type="entry name" value="A_thal_Cys_rich"/>
    <property type="match status" value="1"/>
</dbReference>
<protein>
    <submittedName>
        <fullName evidence="6">Uncharacterized protein</fullName>
    </submittedName>
</protein>
<dbReference type="PANTHER" id="PTHR15907">
    <property type="entry name" value="DUF614 FAMILY PROTEIN-RELATED"/>
    <property type="match status" value="1"/>
</dbReference>
<dbReference type="KEGG" id="sbi:8073440"/>
<dbReference type="AlphaFoldDB" id="A0A921QPY7"/>